<dbReference type="InterPro" id="IPR050863">
    <property type="entry name" value="CenT-Element_Derived"/>
</dbReference>
<keyword evidence="4" id="KW-1185">Reference proteome</keyword>
<dbReference type="InterPro" id="IPR004875">
    <property type="entry name" value="DDE_SF_endonuclease_dom"/>
</dbReference>
<proteinExistence type="predicted"/>
<evidence type="ECO:0000256" key="1">
    <source>
        <dbReference type="SAM" id="MobiDB-lite"/>
    </source>
</evidence>
<dbReference type="PANTHER" id="PTHR19303:SF73">
    <property type="entry name" value="PROTEIN PDC2"/>
    <property type="match status" value="1"/>
</dbReference>
<evidence type="ECO:0000313" key="3">
    <source>
        <dbReference type="EMBL" id="GMF19152.1"/>
    </source>
</evidence>
<dbReference type="Proteomes" id="UP001165083">
    <property type="component" value="Unassembled WGS sequence"/>
</dbReference>
<dbReference type="OrthoDB" id="90276at2759"/>
<dbReference type="PANTHER" id="PTHR19303">
    <property type="entry name" value="TRANSPOSON"/>
    <property type="match status" value="1"/>
</dbReference>
<dbReference type="AlphaFoldDB" id="A0A9W6TTR2"/>
<dbReference type="EMBL" id="BSXW01000336">
    <property type="protein sequence ID" value="GMF19152.1"/>
    <property type="molecule type" value="Genomic_DNA"/>
</dbReference>
<evidence type="ECO:0000259" key="2">
    <source>
        <dbReference type="Pfam" id="PF03184"/>
    </source>
</evidence>
<reference evidence="3" key="1">
    <citation type="submission" date="2023-04" db="EMBL/GenBank/DDBJ databases">
        <title>Phytophthora lilii NBRC 32176.</title>
        <authorList>
            <person name="Ichikawa N."/>
            <person name="Sato H."/>
            <person name="Tonouchi N."/>
        </authorList>
    </citation>
    <scope>NUCLEOTIDE SEQUENCE</scope>
    <source>
        <strain evidence="3">NBRC 32176</strain>
    </source>
</reference>
<dbReference type="GO" id="GO:0005634">
    <property type="term" value="C:nucleus"/>
    <property type="evidence" value="ECO:0007669"/>
    <property type="project" value="TreeGrafter"/>
</dbReference>
<sequence length="233" mass="26309">MHGRKILLLVDNAPGHAEIVLNNVRIHFLPKNTTSHLQPMGAGIIRNFKLKYKRLFVQWVIMQYGAQTKLDLLTSTKFVVDAWRMVSEATIRHCWRHTRIVPGSMSASVEEDSEPSCEAEIGDLDVLISRLTLDDAMSASSYIVIDDNIEESLDSEDASVESSSDSSSDEAEETSFSHAEALAAAQKLHVFMFAHGYQDYSVQKVVDVCRTMAITSKRQTSIPLFFMKHRRFR</sequence>
<gene>
    <name evidence="3" type="ORF">Plil01_000727400</name>
</gene>
<feature type="region of interest" description="Disordered" evidence="1">
    <location>
        <begin position="155"/>
        <end position="175"/>
    </location>
</feature>
<protein>
    <submittedName>
        <fullName evidence="3">Unnamed protein product</fullName>
    </submittedName>
</protein>
<organism evidence="3 4">
    <name type="scientific">Phytophthora lilii</name>
    <dbReference type="NCBI Taxonomy" id="2077276"/>
    <lineage>
        <taxon>Eukaryota</taxon>
        <taxon>Sar</taxon>
        <taxon>Stramenopiles</taxon>
        <taxon>Oomycota</taxon>
        <taxon>Peronosporomycetes</taxon>
        <taxon>Peronosporales</taxon>
        <taxon>Peronosporaceae</taxon>
        <taxon>Phytophthora</taxon>
    </lineage>
</organism>
<feature type="domain" description="DDE-1" evidence="2">
    <location>
        <begin position="3"/>
        <end position="95"/>
    </location>
</feature>
<accession>A0A9W6TTR2</accession>
<name>A0A9W6TTR2_9STRA</name>
<comment type="caution">
    <text evidence="3">The sequence shown here is derived from an EMBL/GenBank/DDBJ whole genome shotgun (WGS) entry which is preliminary data.</text>
</comment>
<dbReference type="GO" id="GO:0003677">
    <property type="term" value="F:DNA binding"/>
    <property type="evidence" value="ECO:0007669"/>
    <property type="project" value="TreeGrafter"/>
</dbReference>
<dbReference type="Pfam" id="PF03184">
    <property type="entry name" value="DDE_1"/>
    <property type="match status" value="1"/>
</dbReference>
<evidence type="ECO:0000313" key="4">
    <source>
        <dbReference type="Proteomes" id="UP001165083"/>
    </source>
</evidence>